<dbReference type="Ensembl" id="ENSCSAVT00000011521.1">
    <property type="protein sequence ID" value="ENSCSAVP00000011388.1"/>
    <property type="gene ID" value="ENSCSAVG00000006658.1"/>
</dbReference>
<dbReference type="SUPFAM" id="SSF69318">
    <property type="entry name" value="Integrin alpha N-terminal domain"/>
    <property type="match status" value="1"/>
</dbReference>
<sequence length="196" mass="21198">SDCISVVVDDAANSLQVNNSNQWLGVSVQPQKPGGKVAVCAHRFTIRGGGETRGIIWEAELGRCYVLKNTLAPIDFQSQQIPCIGKLDPSGSYSQAFYGYAQAGTSVAFADDLDEDIVFGMPGPLHWAGAVYSNELDSRSFFPVELWSEDDDVKSNVHPNSYMGFSVDTGRLYGQFVNYVAGAPRANDTGSVVVFE</sequence>
<keyword evidence="3" id="KW-1185">Reference proteome</keyword>
<name>H2Z1C6_CIOSA</name>
<dbReference type="InterPro" id="IPR028994">
    <property type="entry name" value="Integrin_alpha_N"/>
</dbReference>
<dbReference type="PANTHER" id="PTHR23220">
    <property type="entry name" value="INTEGRIN ALPHA"/>
    <property type="match status" value="1"/>
</dbReference>
<evidence type="ECO:0000313" key="2">
    <source>
        <dbReference type="Ensembl" id="ENSCSAVP00000011388.1"/>
    </source>
</evidence>
<accession>H2Z1C6</accession>
<protein>
    <submittedName>
        <fullName evidence="2">Uncharacterized protein</fullName>
    </submittedName>
</protein>
<dbReference type="HOGENOM" id="CLU_1392996_0_0_1"/>
<dbReference type="GO" id="GO:0007160">
    <property type="term" value="P:cell-matrix adhesion"/>
    <property type="evidence" value="ECO:0007669"/>
    <property type="project" value="TreeGrafter"/>
</dbReference>
<feature type="repeat" description="FG-GAP" evidence="1">
    <location>
        <begin position="90"/>
        <end position="143"/>
    </location>
</feature>
<dbReference type="AlphaFoldDB" id="H2Z1C6"/>
<reference evidence="2" key="2">
    <citation type="submission" date="2025-08" db="UniProtKB">
        <authorList>
            <consortium name="Ensembl"/>
        </authorList>
    </citation>
    <scope>IDENTIFICATION</scope>
</reference>
<dbReference type="PANTHER" id="PTHR23220:SF122">
    <property type="entry name" value="INTEGRIN ALPHA-PS1"/>
    <property type="match status" value="1"/>
</dbReference>
<dbReference type="GO" id="GO:0005178">
    <property type="term" value="F:integrin binding"/>
    <property type="evidence" value="ECO:0007669"/>
    <property type="project" value="TreeGrafter"/>
</dbReference>
<dbReference type="GO" id="GO:0009897">
    <property type="term" value="C:external side of plasma membrane"/>
    <property type="evidence" value="ECO:0007669"/>
    <property type="project" value="TreeGrafter"/>
</dbReference>
<dbReference type="Proteomes" id="UP000007875">
    <property type="component" value="Unassembled WGS sequence"/>
</dbReference>
<reference evidence="2" key="3">
    <citation type="submission" date="2025-09" db="UniProtKB">
        <authorList>
            <consortium name="Ensembl"/>
        </authorList>
    </citation>
    <scope>IDENTIFICATION</scope>
</reference>
<dbReference type="InterPro" id="IPR013519">
    <property type="entry name" value="Int_alpha_beta-p"/>
</dbReference>
<evidence type="ECO:0000256" key="1">
    <source>
        <dbReference type="PROSITE-ProRule" id="PRU00803"/>
    </source>
</evidence>
<dbReference type="GO" id="GO:0033627">
    <property type="term" value="P:cell adhesion mediated by integrin"/>
    <property type="evidence" value="ECO:0007669"/>
    <property type="project" value="TreeGrafter"/>
</dbReference>
<dbReference type="PROSITE" id="PS51470">
    <property type="entry name" value="FG_GAP"/>
    <property type="match status" value="1"/>
</dbReference>
<organism evidence="2 3">
    <name type="scientific">Ciona savignyi</name>
    <name type="common">Pacific transparent sea squirt</name>
    <dbReference type="NCBI Taxonomy" id="51511"/>
    <lineage>
        <taxon>Eukaryota</taxon>
        <taxon>Metazoa</taxon>
        <taxon>Chordata</taxon>
        <taxon>Tunicata</taxon>
        <taxon>Ascidiacea</taxon>
        <taxon>Phlebobranchia</taxon>
        <taxon>Cionidae</taxon>
        <taxon>Ciona</taxon>
    </lineage>
</organism>
<dbReference type="GeneTree" id="ENSGT00940000167229"/>
<evidence type="ECO:0000313" key="3">
    <source>
        <dbReference type="Proteomes" id="UP000007875"/>
    </source>
</evidence>
<reference evidence="3" key="1">
    <citation type="submission" date="2003-08" db="EMBL/GenBank/DDBJ databases">
        <authorList>
            <person name="Birren B."/>
            <person name="Nusbaum C."/>
            <person name="Abebe A."/>
            <person name="Abouelleil A."/>
            <person name="Adekoya E."/>
            <person name="Ait-zahra M."/>
            <person name="Allen N."/>
            <person name="Allen T."/>
            <person name="An P."/>
            <person name="Anderson M."/>
            <person name="Anderson S."/>
            <person name="Arachchi H."/>
            <person name="Armbruster J."/>
            <person name="Bachantsang P."/>
            <person name="Baldwin J."/>
            <person name="Barry A."/>
            <person name="Bayul T."/>
            <person name="Blitshsteyn B."/>
            <person name="Bloom T."/>
            <person name="Blye J."/>
            <person name="Boguslavskiy L."/>
            <person name="Borowsky M."/>
            <person name="Boukhgalter B."/>
            <person name="Brunache A."/>
            <person name="Butler J."/>
            <person name="Calixte N."/>
            <person name="Calvo S."/>
            <person name="Camarata J."/>
            <person name="Campo K."/>
            <person name="Chang J."/>
            <person name="Cheshatsang Y."/>
            <person name="Citroen M."/>
            <person name="Collymore A."/>
            <person name="Considine T."/>
            <person name="Cook A."/>
            <person name="Cooke P."/>
            <person name="Corum B."/>
            <person name="Cuomo C."/>
            <person name="David R."/>
            <person name="Dawoe T."/>
            <person name="Degray S."/>
            <person name="Dodge S."/>
            <person name="Dooley K."/>
            <person name="Dorje P."/>
            <person name="Dorjee K."/>
            <person name="Dorris L."/>
            <person name="Duffey N."/>
            <person name="Dupes A."/>
            <person name="Elkins T."/>
            <person name="Engels R."/>
            <person name="Erickson J."/>
            <person name="Farina A."/>
            <person name="Faro S."/>
            <person name="Ferreira P."/>
            <person name="Fischer H."/>
            <person name="Fitzgerald M."/>
            <person name="Foley K."/>
            <person name="Gage D."/>
            <person name="Galagan J."/>
            <person name="Gearin G."/>
            <person name="Gnerre S."/>
            <person name="Gnirke A."/>
            <person name="Goyette A."/>
            <person name="Graham J."/>
            <person name="Grandbois E."/>
            <person name="Gyaltsen K."/>
            <person name="Hafez N."/>
            <person name="Hagopian D."/>
            <person name="Hagos B."/>
            <person name="Hall J."/>
            <person name="Hatcher B."/>
            <person name="Heller A."/>
            <person name="Higgins H."/>
            <person name="Honan T."/>
            <person name="Horn A."/>
            <person name="Houde N."/>
            <person name="Hughes L."/>
            <person name="Hulme W."/>
            <person name="Husby E."/>
            <person name="Iliev I."/>
            <person name="Jaffe D."/>
            <person name="Jones C."/>
            <person name="Kamal M."/>
            <person name="Kamat A."/>
            <person name="Kamvysselis M."/>
            <person name="Karlsson E."/>
            <person name="Kells C."/>
            <person name="Kieu A."/>
            <person name="Kisner P."/>
            <person name="Kodira C."/>
            <person name="Kulbokas E."/>
            <person name="Labutti K."/>
            <person name="Lama D."/>
            <person name="Landers T."/>
            <person name="Leger J."/>
            <person name="Levine S."/>
            <person name="Lewis D."/>
            <person name="Lewis T."/>
            <person name="Lindblad-toh K."/>
            <person name="Liu X."/>
            <person name="Lokyitsang T."/>
            <person name="Lokyitsang Y."/>
            <person name="Lucien O."/>
            <person name="Lui A."/>
            <person name="Ma L.J."/>
            <person name="Mabbitt R."/>
            <person name="Macdonald J."/>
            <person name="Maclean C."/>
            <person name="Major J."/>
            <person name="Manning J."/>
            <person name="Marabella R."/>
            <person name="Maru K."/>
            <person name="Matthews C."/>
            <person name="Mauceli E."/>
            <person name="Mccarthy M."/>
            <person name="Mcdonough S."/>
            <person name="Mcghee T."/>
            <person name="Meldrim J."/>
            <person name="Meneus L."/>
            <person name="Mesirov J."/>
            <person name="Mihalev A."/>
            <person name="Mihova T."/>
            <person name="Mikkelsen T."/>
            <person name="Mlenga V."/>
            <person name="Moru K."/>
            <person name="Mozes J."/>
            <person name="Mulrain L."/>
            <person name="Munson G."/>
            <person name="Naylor J."/>
            <person name="Newes C."/>
            <person name="Nguyen C."/>
            <person name="Nguyen N."/>
            <person name="Nguyen T."/>
            <person name="Nicol R."/>
            <person name="Nielsen C."/>
            <person name="Nizzari M."/>
            <person name="Norbu C."/>
            <person name="Norbu N."/>
            <person name="O'donnell P."/>
            <person name="Okoawo O."/>
            <person name="O'leary S."/>
            <person name="Omotosho B."/>
            <person name="O'neill K."/>
            <person name="Osman S."/>
            <person name="Parker S."/>
            <person name="Perrin D."/>
            <person name="Phunkhang P."/>
            <person name="Piqani B."/>
            <person name="Purcell S."/>
            <person name="Rachupka T."/>
            <person name="Ramasamy U."/>
            <person name="Rameau R."/>
            <person name="Ray V."/>
            <person name="Raymond C."/>
            <person name="Retta R."/>
            <person name="Richardson S."/>
            <person name="Rise C."/>
            <person name="Rodriguez J."/>
            <person name="Rogers J."/>
            <person name="Rogov P."/>
            <person name="Rutman M."/>
            <person name="Schupbach R."/>
            <person name="Seaman C."/>
            <person name="Settipalli S."/>
            <person name="Sharpe T."/>
            <person name="Sheridan J."/>
            <person name="Sherpa N."/>
            <person name="Shi J."/>
            <person name="Smirnov S."/>
            <person name="Smith C."/>
            <person name="Sougnez C."/>
            <person name="Spencer B."/>
            <person name="Stalker J."/>
            <person name="Stange-thomann N."/>
            <person name="Stavropoulos S."/>
            <person name="Stetson K."/>
            <person name="Stone C."/>
            <person name="Stone S."/>
            <person name="Stubbs M."/>
            <person name="Talamas J."/>
            <person name="Tchuinga P."/>
            <person name="Tenzing P."/>
            <person name="Tesfaye S."/>
            <person name="Theodore J."/>
            <person name="Thoulutsang Y."/>
            <person name="Topham K."/>
            <person name="Towey S."/>
            <person name="Tsamla T."/>
            <person name="Tsomo N."/>
            <person name="Vallee D."/>
            <person name="Vassiliev H."/>
            <person name="Venkataraman V."/>
            <person name="Vinson J."/>
            <person name="Vo A."/>
            <person name="Wade C."/>
            <person name="Wang S."/>
            <person name="Wangchuk T."/>
            <person name="Wangdi T."/>
            <person name="Whittaker C."/>
            <person name="Wilkinson J."/>
            <person name="Wu Y."/>
            <person name="Wyman D."/>
            <person name="Yadav S."/>
            <person name="Yang S."/>
            <person name="Yang X."/>
            <person name="Yeager S."/>
            <person name="Yee E."/>
            <person name="Young G."/>
            <person name="Zainoun J."/>
            <person name="Zembeck L."/>
            <person name="Zimmer A."/>
            <person name="Zody M."/>
            <person name="Lander E."/>
        </authorList>
    </citation>
    <scope>NUCLEOTIDE SEQUENCE [LARGE SCALE GENOMIC DNA]</scope>
</reference>
<dbReference type="Gene3D" id="2.130.10.130">
    <property type="entry name" value="Integrin alpha, N-terminal"/>
    <property type="match status" value="1"/>
</dbReference>
<dbReference type="GO" id="GO:0008305">
    <property type="term" value="C:integrin complex"/>
    <property type="evidence" value="ECO:0007669"/>
    <property type="project" value="TreeGrafter"/>
</dbReference>
<dbReference type="GO" id="GO:0098609">
    <property type="term" value="P:cell-cell adhesion"/>
    <property type="evidence" value="ECO:0007669"/>
    <property type="project" value="TreeGrafter"/>
</dbReference>
<dbReference type="GO" id="GO:0007229">
    <property type="term" value="P:integrin-mediated signaling pathway"/>
    <property type="evidence" value="ECO:0007669"/>
    <property type="project" value="TreeGrafter"/>
</dbReference>
<proteinExistence type="predicted"/>